<dbReference type="HAMAP" id="MF_01561">
    <property type="entry name" value="YcdX_phosphat"/>
    <property type="match status" value="1"/>
</dbReference>
<organism evidence="6 7">
    <name type="scientific">Vibrio hippocampi</name>
    <dbReference type="NCBI Taxonomy" id="654686"/>
    <lineage>
        <taxon>Bacteria</taxon>
        <taxon>Pseudomonadati</taxon>
        <taxon>Pseudomonadota</taxon>
        <taxon>Gammaproteobacteria</taxon>
        <taxon>Vibrionales</taxon>
        <taxon>Vibrionaceae</taxon>
        <taxon>Vibrio</taxon>
    </lineage>
</organism>
<dbReference type="SUPFAM" id="SSF89550">
    <property type="entry name" value="PHP domain-like"/>
    <property type="match status" value="1"/>
</dbReference>
<keyword evidence="2 4" id="KW-0378">Hydrolase</keyword>
<feature type="binding site" evidence="4">
    <location>
        <position position="79"/>
    </location>
    <ligand>
        <name>Zn(2+)</name>
        <dbReference type="ChEBI" id="CHEBI:29105"/>
        <label>1</label>
    </ligand>
</feature>
<feature type="binding site" evidence="4">
    <location>
        <position position="13"/>
    </location>
    <ligand>
        <name>Zn(2+)</name>
        <dbReference type="ChEBI" id="CHEBI:29105"/>
        <label>1</label>
    </ligand>
</feature>
<feature type="binding site" evidence="4">
    <location>
        <position position="199"/>
    </location>
    <ligand>
        <name>Zn(2+)</name>
        <dbReference type="ChEBI" id="CHEBI:29105"/>
        <label>1</label>
    </ligand>
</feature>
<dbReference type="Gene3D" id="3.20.20.140">
    <property type="entry name" value="Metal-dependent hydrolases"/>
    <property type="match status" value="1"/>
</dbReference>
<reference evidence="6" key="1">
    <citation type="submission" date="2021-12" db="EMBL/GenBank/DDBJ databases">
        <authorList>
            <person name="Rodrigo-Torres L."/>
            <person name="Arahal R. D."/>
            <person name="Lucena T."/>
        </authorList>
    </citation>
    <scope>NUCLEOTIDE SEQUENCE</scope>
    <source>
        <strain evidence="6">CECT 8226</strain>
    </source>
</reference>
<feature type="binding site" evidence="4">
    <location>
        <position position="46"/>
    </location>
    <ligand>
        <name>Zn(2+)</name>
        <dbReference type="ChEBI" id="CHEBI:29105"/>
        <label>2</label>
    </ligand>
</feature>
<feature type="binding site" evidence="4">
    <location>
        <position position="137"/>
    </location>
    <ligand>
        <name>Zn(2+)</name>
        <dbReference type="ChEBI" id="CHEBI:29105"/>
        <label>3</label>
    </ligand>
</feature>
<sequence length="252" mass="27973">MTATRLHFEVDTHTHTYASGHAYSTITENALAAKQSGLKLLCTTDHAESMPGAPHYWFFSNQRVIPRFLHDVGIVRGVEANIMTTSGDIDVHPSSFKSLDWIIASFHEPVFAPVGRSAHTRALLNIIRSGKVDALGHLGNPHFDFDFKAVAQCAADHHVAIEINNSTLRGHSRVGSVERCYQIAEEVKSAGGYITTGSDSHFYDSIGQFEHTSALLETVSMPTDKIITYTARQFLDFLQLRGHEVIEEFQHL</sequence>
<feature type="binding site" evidence="4">
    <location>
        <position position="15"/>
    </location>
    <ligand>
        <name>Zn(2+)</name>
        <dbReference type="ChEBI" id="CHEBI:29105"/>
        <label>1</label>
    </ligand>
</feature>
<gene>
    <name evidence="6" type="primary">ycdX</name>
    <name evidence="6" type="ORF">VHP8226_03655</name>
</gene>
<evidence type="ECO:0000313" key="6">
    <source>
        <dbReference type="EMBL" id="CAH0529900.1"/>
    </source>
</evidence>
<proteinExistence type="inferred from homology"/>
<evidence type="ECO:0000256" key="4">
    <source>
        <dbReference type="HAMAP-Rule" id="MF_01561"/>
    </source>
</evidence>
<dbReference type="InterPro" id="IPR050243">
    <property type="entry name" value="PHP_phosphatase"/>
</dbReference>
<dbReference type="InterPro" id="IPR003141">
    <property type="entry name" value="Pol/His_phosphatase_N"/>
</dbReference>
<feature type="binding site" evidence="4">
    <location>
        <position position="107"/>
    </location>
    <ligand>
        <name>Zn(2+)</name>
        <dbReference type="ChEBI" id="CHEBI:29105"/>
        <label>3</label>
    </ligand>
</feature>
<feature type="binding site" evidence="4">
    <location>
        <position position="79"/>
    </location>
    <ligand>
        <name>Zn(2+)</name>
        <dbReference type="ChEBI" id="CHEBI:29105"/>
        <label>3</label>
    </ligand>
</feature>
<keyword evidence="1 4" id="KW-0479">Metal-binding</keyword>
<keyword evidence="7" id="KW-1185">Reference proteome</keyword>
<protein>
    <submittedName>
        <fullName evidence="6">Phosphatase YcdX</fullName>
        <ecNumber evidence="6">3.1.3.-</ecNumber>
    </submittedName>
</protein>
<dbReference type="EMBL" id="CAKLCM010000003">
    <property type="protein sequence ID" value="CAH0529900.1"/>
    <property type="molecule type" value="Genomic_DNA"/>
</dbReference>
<feature type="domain" description="Polymerase/histidinol phosphatase N-terminal" evidence="5">
    <location>
        <begin position="10"/>
        <end position="84"/>
    </location>
</feature>
<dbReference type="InterPro" id="IPR023710">
    <property type="entry name" value="Phosphatase_YcdX_put"/>
</dbReference>
<keyword evidence="3 4" id="KW-0862">Zinc</keyword>
<dbReference type="NCBIfam" id="NF006702">
    <property type="entry name" value="PRK09248.1"/>
    <property type="match status" value="1"/>
</dbReference>
<evidence type="ECO:0000259" key="5">
    <source>
        <dbReference type="SMART" id="SM00481"/>
    </source>
</evidence>
<feature type="binding site" evidence="4">
    <location>
        <position position="21"/>
    </location>
    <ligand>
        <name>Zn(2+)</name>
        <dbReference type="ChEBI" id="CHEBI:29105"/>
        <label>2</label>
    </ligand>
</feature>
<name>A0ABM8ZPE8_9VIBR</name>
<evidence type="ECO:0000256" key="3">
    <source>
        <dbReference type="ARBA" id="ARBA00022833"/>
    </source>
</evidence>
<feature type="binding site" evidence="4">
    <location>
        <position position="201"/>
    </location>
    <ligand>
        <name>Zn(2+)</name>
        <dbReference type="ChEBI" id="CHEBI:29105"/>
        <label>2</label>
    </ligand>
</feature>
<dbReference type="CDD" id="cd07437">
    <property type="entry name" value="PHP_HisPPase_Ycdx_like"/>
    <property type="match status" value="1"/>
</dbReference>
<evidence type="ECO:0000256" key="1">
    <source>
        <dbReference type="ARBA" id="ARBA00022723"/>
    </source>
</evidence>
<comment type="caution">
    <text evidence="6">The sequence shown here is derived from an EMBL/GenBank/DDBJ whole genome shotgun (WGS) entry which is preliminary data.</text>
</comment>
<dbReference type="EC" id="3.1.3.-" evidence="6"/>
<dbReference type="PANTHER" id="PTHR36928">
    <property type="entry name" value="PHOSPHATASE YCDX-RELATED"/>
    <property type="match status" value="1"/>
</dbReference>
<dbReference type="Proteomes" id="UP000838160">
    <property type="component" value="Unassembled WGS sequence"/>
</dbReference>
<dbReference type="InterPro" id="IPR016195">
    <property type="entry name" value="Pol/histidinol_Pase-like"/>
</dbReference>
<comment type="cofactor">
    <cofactor evidence="4">
        <name>Zn(2+)</name>
        <dbReference type="ChEBI" id="CHEBI:29105"/>
    </cofactor>
    <text evidence="4">Binds 3 Zn(2+) ions per subunit.</text>
</comment>
<dbReference type="SMART" id="SM00481">
    <property type="entry name" value="POLIIIAc"/>
    <property type="match status" value="1"/>
</dbReference>
<accession>A0ABM8ZPE8</accession>
<dbReference type="GO" id="GO:0016787">
    <property type="term" value="F:hydrolase activity"/>
    <property type="evidence" value="ECO:0007669"/>
    <property type="project" value="UniProtKB-KW"/>
</dbReference>
<dbReference type="PANTHER" id="PTHR36928:SF1">
    <property type="entry name" value="PHOSPHATASE YCDX-RELATED"/>
    <property type="match status" value="1"/>
</dbReference>
<comment type="similarity">
    <text evidence="4">Belongs to the PHP family.</text>
</comment>
<evidence type="ECO:0000313" key="7">
    <source>
        <dbReference type="Proteomes" id="UP000838160"/>
    </source>
</evidence>
<evidence type="ECO:0000256" key="2">
    <source>
        <dbReference type="ARBA" id="ARBA00022801"/>
    </source>
</evidence>